<dbReference type="Gene3D" id="3.40.50.10540">
    <property type="entry name" value="Crotonobetainyl-coa:carnitine coa-transferase, domain 1"/>
    <property type="match status" value="1"/>
</dbReference>
<organism evidence="2 3">
    <name type="scientific">Halovulum dunhuangense</name>
    <dbReference type="NCBI Taxonomy" id="1505036"/>
    <lineage>
        <taxon>Bacteria</taxon>
        <taxon>Pseudomonadati</taxon>
        <taxon>Pseudomonadota</taxon>
        <taxon>Alphaproteobacteria</taxon>
        <taxon>Rhodobacterales</taxon>
        <taxon>Paracoccaceae</taxon>
        <taxon>Halovulum</taxon>
    </lineage>
</organism>
<dbReference type="GO" id="GO:0008410">
    <property type="term" value="F:CoA-transferase activity"/>
    <property type="evidence" value="ECO:0007669"/>
    <property type="project" value="TreeGrafter"/>
</dbReference>
<dbReference type="Gene3D" id="3.30.1540.10">
    <property type="entry name" value="formyl-coa transferase, domain 3"/>
    <property type="match status" value="1"/>
</dbReference>
<dbReference type="InterPro" id="IPR023606">
    <property type="entry name" value="CoA-Trfase_III_dom_1_sf"/>
</dbReference>
<dbReference type="Proteomes" id="UP000572377">
    <property type="component" value="Unassembled WGS sequence"/>
</dbReference>
<reference evidence="2 3" key="1">
    <citation type="submission" date="2020-05" db="EMBL/GenBank/DDBJ databases">
        <title>Gimesia benthica sp. nov., a novel planctomycete isolated from a deep-sea water sample of the Northwest Indian Ocean.</title>
        <authorList>
            <person name="Wang J."/>
            <person name="Ruan C."/>
            <person name="Song L."/>
            <person name="Zhu Y."/>
            <person name="Li A."/>
            <person name="Zheng X."/>
            <person name="Wang L."/>
            <person name="Lu Z."/>
            <person name="Huang Y."/>
            <person name="Du W."/>
            <person name="Zhou Y."/>
            <person name="Huang L."/>
            <person name="Dai X."/>
        </authorList>
    </citation>
    <scope>NUCLEOTIDE SEQUENCE [LARGE SCALE GENOMIC DNA]</scope>
    <source>
        <strain evidence="2 3">YYQ-30</strain>
    </source>
</reference>
<dbReference type="SUPFAM" id="SSF89796">
    <property type="entry name" value="CoA-transferase family III (CaiB/BaiF)"/>
    <property type="match status" value="1"/>
</dbReference>
<dbReference type="RefSeq" id="WP_171325517.1">
    <property type="nucleotide sequence ID" value="NZ_JABFBC010000002.1"/>
</dbReference>
<dbReference type="AlphaFoldDB" id="A0A849L3K7"/>
<sequence length="392" mass="41241">MTDPTPTGPLCGVTVLDLTHVLAGPYATGQLALMGAEVIRVERPDGDDFVRRHGGTQEMREKGLGASFLSQNAGKRSIVLNLKEAGDRARALQLAARADIVVENFRPGVAERLGMGFEALRACRPDVICASLSGYGPDGPLSGRPAYDHILQGISGLMAMTGTPESGPMRVGLPIVDYVAGQALVTALLAALLERARRPGKAQRLQVSMLEAMTTLMGAYALHHQTTGALRGLEGNRAFADTPFSGRFDTAEGALVVTANSPAQATRLCAALGRPELAVGAGLSDAQIADALQQVFRTRSATEWDELLARADVPAAPVLTLAEALAHPQMTDSPAWPELPVPELGVTLRAPGLPFRADWAQRRLPPVPLMGADTATILDSLSPLTEAADETA</sequence>
<dbReference type="InterPro" id="IPR050483">
    <property type="entry name" value="CoA-transferase_III_domain"/>
</dbReference>
<evidence type="ECO:0000313" key="3">
    <source>
        <dbReference type="Proteomes" id="UP000572377"/>
    </source>
</evidence>
<keyword evidence="3" id="KW-1185">Reference proteome</keyword>
<name>A0A849L3K7_9RHOB</name>
<gene>
    <name evidence="2" type="ORF">HMH01_11075</name>
</gene>
<accession>A0A849L3K7</accession>
<evidence type="ECO:0000256" key="1">
    <source>
        <dbReference type="ARBA" id="ARBA00022679"/>
    </source>
</evidence>
<dbReference type="InterPro" id="IPR044855">
    <property type="entry name" value="CoA-Trfase_III_dom3_sf"/>
</dbReference>
<proteinExistence type="predicted"/>
<dbReference type="PANTHER" id="PTHR48207:SF3">
    <property type="entry name" value="SUCCINATE--HYDROXYMETHYLGLUTARATE COA-TRANSFERASE"/>
    <property type="match status" value="1"/>
</dbReference>
<evidence type="ECO:0000313" key="2">
    <source>
        <dbReference type="EMBL" id="NNU80978.1"/>
    </source>
</evidence>
<dbReference type="InterPro" id="IPR003673">
    <property type="entry name" value="CoA-Trfase_fam_III"/>
</dbReference>
<dbReference type="EMBL" id="JABFBC010000002">
    <property type="protein sequence ID" value="NNU80978.1"/>
    <property type="molecule type" value="Genomic_DNA"/>
</dbReference>
<comment type="caution">
    <text evidence="2">The sequence shown here is derived from an EMBL/GenBank/DDBJ whole genome shotgun (WGS) entry which is preliminary data.</text>
</comment>
<dbReference type="PANTHER" id="PTHR48207">
    <property type="entry name" value="SUCCINATE--HYDROXYMETHYLGLUTARATE COA-TRANSFERASE"/>
    <property type="match status" value="1"/>
</dbReference>
<protein>
    <submittedName>
        <fullName evidence="2">CoA transferase</fullName>
    </submittedName>
</protein>
<keyword evidence="1 2" id="KW-0808">Transferase</keyword>
<dbReference type="Pfam" id="PF02515">
    <property type="entry name" value="CoA_transf_3"/>
    <property type="match status" value="1"/>
</dbReference>